<dbReference type="Pfam" id="PF00441">
    <property type="entry name" value="Acyl-CoA_dh_1"/>
    <property type="match status" value="1"/>
</dbReference>
<organism evidence="10 11">
    <name type="scientific">Pseudonocardia thermophila</name>
    <dbReference type="NCBI Taxonomy" id="1848"/>
    <lineage>
        <taxon>Bacteria</taxon>
        <taxon>Bacillati</taxon>
        <taxon>Actinomycetota</taxon>
        <taxon>Actinomycetes</taxon>
        <taxon>Pseudonocardiales</taxon>
        <taxon>Pseudonocardiaceae</taxon>
        <taxon>Pseudonocardia</taxon>
    </lineage>
</organism>
<evidence type="ECO:0000259" key="8">
    <source>
        <dbReference type="Pfam" id="PF00441"/>
    </source>
</evidence>
<dbReference type="Pfam" id="PF02770">
    <property type="entry name" value="Acyl-CoA_dh_M"/>
    <property type="match status" value="1"/>
</dbReference>
<dbReference type="InterPro" id="IPR036250">
    <property type="entry name" value="AcylCo_DH-like_C"/>
</dbReference>
<evidence type="ECO:0000259" key="9">
    <source>
        <dbReference type="Pfam" id="PF02770"/>
    </source>
</evidence>
<comment type="cofactor">
    <cofactor evidence="1 7">
        <name>FAD</name>
        <dbReference type="ChEBI" id="CHEBI:57692"/>
    </cofactor>
</comment>
<dbReference type="GO" id="GO:0050660">
    <property type="term" value="F:flavin adenine dinucleotide binding"/>
    <property type="evidence" value="ECO:0007669"/>
    <property type="project" value="InterPro"/>
</dbReference>
<evidence type="ECO:0000256" key="6">
    <source>
        <dbReference type="ARBA" id="ARBA00023002"/>
    </source>
</evidence>
<dbReference type="PANTHER" id="PTHR48083:SF2">
    <property type="entry name" value="MEDIUM-CHAIN SPECIFIC ACYL-COA DEHYDROGENASE, MITOCHONDRIAL"/>
    <property type="match status" value="1"/>
</dbReference>
<evidence type="ECO:0000313" key="11">
    <source>
        <dbReference type="Proteomes" id="UP000184363"/>
    </source>
</evidence>
<evidence type="ECO:0000256" key="1">
    <source>
        <dbReference type="ARBA" id="ARBA00001974"/>
    </source>
</evidence>
<dbReference type="STRING" id="1848.SAMN05443637_11133"/>
<dbReference type="InterPro" id="IPR006089">
    <property type="entry name" value="Acyl-CoA_DH_CS"/>
</dbReference>
<protein>
    <recommendedName>
        <fullName evidence="3">Medium-chain specific acyl-CoA dehydrogenase, mitochondrial</fullName>
    </recommendedName>
</protein>
<gene>
    <name evidence="10" type="ORF">SAMN05443637_11133</name>
</gene>
<dbReference type="GO" id="GO:0033539">
    <property type="term" value="P:fatty acid beta-oxidation using acyl-CoA dehydrogenase"/>
    <property type="evidence" value="ECO:0007669"/>
    <property type="project" value="TreeGrafter"/>
</dbReference>
<dbReference type="OrthoDB" id="8876745at2"/>
<dbReference type="InterPro" id="IPR009075">
    <property type="entry name" value="AcylCo_DH/oxidase_C"/>
</dbReference>
<feature type="domain" description="Acyl-CoA oxidase/dehydrogenase middle" evidence="9">
    <location>
        <begin position="139"/>
        <end position="237"/>
    </location>
</feature>
<sequence length="403" mass="43929">MDTDIQDLLNGLSDFVDAVVVPLENGNAHLFDHGRNFYAPNGAYSEPVRKLLREVRERSAEAGYYTMFAPQDIGGGGLGPMALYEVWRHLHARYGPGRILPYASVAHWSYAPSVLCSYLTPTAKERMLPAYLAGTTTSCFGMSEPDAGTDAWAMTTTARRTDEGWVINGTKQWITNAPEADWVFVWAVTDDELRRARKGGISCFLVPTSAPGFAVDSVIKLFGQAGGHEGIISFTDVHVPEDALVGELHKGFPLAMAGVSTGRLYNAARCVGMAMWALDRAAAYAAERSTFGRPIAQYQGVSFQIADCAVEIYAGDAMSRDCAARLEAGEPAHTEVAMAKVFTTEMCSRVYERCMQVHGGMGLTNEMRLYDGWHTARIVRIADGSAEILRRNIAKATIGGHRP</sequence>
<dbReference type="InterPro" id="IPR050741">
    <property type="entry name" value="Acyl-CoA_dehydrogenase"/>
</dbReference>
<dbReference type="EMBL" id="FRAP01000011">
    <property type="protein sequence ID" value="SHK73101.1"/>
    <property type="molecule type" value="Genomic_DNA"/>
</dbReference>
<dbReference type="Gene3D" id="1.20.140.10">
    <property type="entry name" value="Butyryl-CoA Dehydrogenase, subunit A, domain 3"/>
    <property type="match status" value="1"/>
</dbReference>
<keyword evidence="4 7" id="KW-0285">Flavoprotein</keyword>
<dbReference type="FunFam" id="1.20.140.10:FF:000001">
    <property type="entry name" value="Acyl-CoA dehydrogenase"/>
    <property type="match status" value="1"/>
</dbReference>
<dbReference type="RefSeq" id="WP_073457761.1">
    <property type="nucleotide sequence ID" value="NZ_CALGVN010000022.1"/>
</dbReference>
<dbReference type="PIRSF" id="PIRSF016578">
    <property type="entry name" value="HsaA"/>
    <property type="match status" value="1"/>
</dbReference>
<evidence type="ECO:0000256" key="3">
    <source>
        <dbReference type="ARBA" id="ARBA00019125"/>
    </source>
</evidence>
<dbReference type="AlphaFoldDB" id="A0A1M6UVE9"/>
<reference evidence="10 11" key="1">
    <citation type="submission" date="2016-11" db="EMBL/GenBank/DDBJ databases">
        <authorList>
            <person name="Jaros S."/>
            <person name="Januszkiewicz K."/>
            <person name="Wedrychowicz H."/>
        </authorList>
    </citation>
    <scope>NUCLEOTIDE SEQUENCE [LARGE SCALE GENOMIC DNA]</scope>
    <source>
        <strain evidence="10 11">DSM 43832</strain>
    </source>
</reference>
<dbReference type="GO" id="GO:0005737">
    <property type="term" value="C:cytoplasm"/>
    <property type="evidence" value="ECO:0007669"/>
    <property type="project" value="TreeGrafter"/>
</dbReference>
<dbReference type="GO" id="GO:0003995">
    <property type="term" value="F:acyl-CoA dehydrogenase activity"/>
    <property type="evidence" value="ECO:0007669"/>
    <property type="project" value="InterPro"/>
</dbReference>
<dbReference type="InterPro" id="IPR009100">
    <property type="entry name" value="AcylCoA_DH/oxidase_NM_dom_sf"/>
</dbReference>
<evidence type="ECO:0000313" key="10">
    <source>
        <dbReference type="EMBL" id="SHK73101.1"/>
    </source>
</evidence>
<dbReference type="SUPFAM" id="SSF56645">
    <property type="entry name" value="Acyl-CoA dehydrogenase NM domain-like"/>
    <property type="match status" value="1"/>
</dbReference>
<dbReference type="SUPFAM" id="SSF47203">
    <property type="entry name" value="Acyl-CoA dehydrogenase C-terminal domain-like"/>
    <property type="match status" value="1"/>
</dbReference>
<keyword evidence="11" id="KW-1185">Reference proteome</keyword>
<dbReference type="InterPro" id="IPR006091">
    <property type="entry name" value="Acyl-CoA_Oxase/DH_mid-dom"/>
</dbReference>
<dbReference type="CDD" id="cd00567">
    <property type="entry name" value="ACAD"/>
    <property type="match status" value="1"/>
</dbReference>
<keyword evidence="5 7" id="KW-0274">FAD</keyword>
<comment type="similarity">
    <text evidence="2 7">Belongs to the acyl-CoA dehydrogenase family.</text>
</comment>
<evidence type="ECO:0000256" key="7">
    <source>
        <dbReference type="RuleBase" id="RU362125"/>
    </source>
</evidence>
<dbReference type="Gene3D" id="2.40.110.10">
    <property type="entry name" value="Butyryl-CoA Dehydrogenase, subunit A, domain 2"/>
    <property type="match status" value="1"/>
</dbReference>
<dbReference type="PANTHER" id="PTHR48083">
    <property type="entry name" value="MEDIUM-CHAIN SPECIFIC ACYL-COA DEHYDROGENASE, MITOCHONDRIAL-RELATED"/>
    <property type="match status" value="1"/>
</dbReference>
<dbReference type="Proteomes" id="UP000184363">
    <property type="component" value="Unassembled WGS sequence"/>
</dbReference>
<accession>A0A1M6UVE9</accession>
<dbReference type="InterPro" id="IPR037069">
    <property type="entry name" value="AcylCoA_DH/ox_N_sf"/>
</dbReference>
<evidence type="ECO:0000256" key="2">
    <source>
        <dbReference type="ARBA" id="ARBA00009347"/>
    </source>
</evidence>
<dbReference type="PROSITE" id="PS00072">
    <property type="entry name" value="ACYL_COA_DH_1"/>
    <property type="match status" value="1"/>
</dbReference>
<feature type="domain" description="Acyl-CoA dehydrogenase/oxidase C-terminal" evidence="8">
    <location>
        <begin position="250"/>
        <end position="396"/>
    </location>
</feature>
<evidence type="ECO:0000256" key="5">
    <source>
        <dbReference type="ARBA" id="ARBA00022827"/>
    </source>
</evidence>
<proteinExistence type="inferred from homology"/>
<dbReference type="Gene3D" id="1.10.540.10">
    <property type="entry name" value="Acyl-CoA dehydrogenase/oxidase, N-terminal domain"/>
    <property type="match status" value="1"/>
</dbReference>
<dbReference type="InterPro" id="IPR046373">
    <property type="entry name" value="Acyl-CoA_Oxase/DH_mid-dom_sf"/>
</dbReference>
<evidence type="ECO:0000256" key="4">
    <source>
        <dbReference type="ARBA" id="ARBA00022630"/>
    </source>
</evidence>
<name>A0A1M6UVE9_PSETH</name>
<dbReference type="FunFam" id="2.40.110.10:FF:000002">
    <property type="entry name" value="Acyl-CoA dehydrogenase fadE12"/>
    <property type="match status" value="1"/>
</dbReference>
<keyword evidence="6 7" id="KW-0560">Oxidoreductase</keyword>